<evidence type="ECO:0000313" key="2">
    <source>
        <dbReference type="EMBL" id="ARF19450.1"/>
    </source>
</evidence>
<dbReference type="CDD" id="cd22231">
    <property type="entry name" value="RHH_NikR_HicB-like"/>
    <property type="match status" value="1"/>
</dbReference>
<dbReference type="EMBL" id="KY436022">
    <property type="protein sequence ID" value="ARF19370.1"/>
    <property type="molecule type" value="Genomic_DNA"/>
</dbReference>
<name>A0A1W5T8L8_STAAU</name>
<dbReference type="EMBL" id="KY436024">
    <property type="protein sequence ID" value="ARF19450.1"/>
    <property type="molecule type" value="Genomic_DNA"/>
</dbReference>
<keyword evidence="1" id="KW-0614">Plasmid</keyword>
<dbReference type="GO" id="GO:0006355">
    <property type="term" value="P:regulation of DNA-templated transcription"/>
    <property type="evidence" value="ECO:0007669"/>
    <property type="project" value="InterPro"/>
</dbReference>
<dbReference type="AlphaFoldDB" id="A0A1W5T8L8"/>
<protein>
    <submittedName>
        <fullName evidence="1">Putative CopG family transcriptional regulator</fullName>
    </submittedName>
</protein>
<dbReference type="SUPFAM" id="SSF47598">
    <property type="entry name" value="Ribbon-helix-helix"/>
    <property type="match status" value="1"/>
</dbReference>
<geneLocation type="plasmid" evidence="2">
    <name>pETB791</name>
</geneLocation>
<dbReference type="EMBL" id="KY436025">
    <property type="protein sequence ID" value="ARF19497.1"/>
    <property type="molecule type" value="Genomic_DNA"/>
</dbReference>
<reference evidence="1" key="1">
    <citation type="submission" date="2017-01" db="EMBL/GenBank/DDBJ databases">
        <authorList>
            <person name="Botka T."/>
            <person name="Ruzickova V."/>
            <person name="Rychlik I."/>
        </authorList>
    </citation>
    <scope>NUCLEOTIDE SEQUENCE</scope>
    <source>
        <strain evidence="1">NRL 03/459</strain>
        <strain evidence="3">NRL 08/797</strain>
        <strain evidence="2">NRL 13/791</strain>
        <plasmid evidence="1">pETB459</plasmid>
        <plasmid evidence="2">pETB791</plasmid>
        <plasmid evidence="3">pETB797</plasmid>
    </source>
</reference>
<dbReference type="InterPro" id="IPR010985">
    <property type="entry name" value="Ribbon_hlx_hlx"/>
</dbReference>
<geneLocation type="plasmid" evidence="1">
    <name>pETB459</name>
</geneLocation>
<evidence type="ECO:0000313" key="3">
    <source>
        <dbReference type="EMBL" id="ARF19497.1"/>
    </source>
</evidence>
<proteinExistence type="predicted"/>
<organism evidence="1">
    <name type="scientific">Staphylococcus aureus</name>
    <dbReference type="NCBI Taxonomy" id="1280"/>
    <lineage>
        <taxon>Bacteria</taxon>
        <taxon>Bacillati</taxon>
        <taxon>Bacillota</taxon>
        <taxon>Bacilli</taxon>
        <taxon>Bacillales</taxon>
        <taxon>Staphylococcaceae</taxon>
        <taxon>Staphylococcus</taxon>
    </lineage>
</organism>
<accession>A0A1W5T8L8</accession>
<sequence length="97" mass="11367">MLSVMHMNIMINTRRDTMAFNKRENNKGKDINTALEEAKSPEFNARSFGILKRNNKEKKERFQFTLEPSVRKKIERLANENGYASSSEFINELIKNI</sequence>
<geneLocation type="plasmid" evidence="3">
    <name>pETB797</name>
</geneLocation>
<evidence type="ECO:0000313" key="1">
    <source>
        <dbReference type="EMBL" id="ARF19370.1"/>
    </source>
</evidence>